<evidence type="ECO:0000259" key="3">
    <source>
        <dbReference type="Pfam" id="PF20639"/>
    </source>
</evidence>
<dbReference type="InterPro" id="IPR048536">
    <property type="entry name" value="Rrn6_K-rich"/>
</dbReference>
<dbReference type="GO" id="GO:0001163">
    <property type="term" value="F:RNA polymerase I transcription regulatory region sequence-specific DNA binding"/>
    <property type="evidence" value="ECO:0007669"/>
    <property type="project" value="TreeGrafter"/>
</dbReference>
<dbReference type="RefSeq" id="XP_069230137.1">
    <property type="nucleotide sequence ID" value="XM_069372695.1"/>
</dbReference>
<dbReference type="EMBL" id="JAAQHG020000012">
    <property type="protein sequence ID" value="KAL1587032.1"/>
    <property type="molecule type" value="Genomic_DNA"/>
</dbReference>
<keyword evidence="6" id="KW-1185">Reference proteome</keyword>
<evidence type="ECO:0008006" key="7">
    <source>
        <dbReference type="Google" id="ProtNLM"/>
    </source>
</evidence>
<feature type="domain" description="RRN6 beta-propeller" evidence="2">
    <location>
        <begin position="107"/>
        <end position="439"/>
    </location>
</feature>
<dbReference type="Proteomes" id="UP000803884">
    <property type="component" value="Unassembled WGS sequence"/>
</dbReference>
<evidence type="ECO:0000256" key="1">
    <source>
        <dbReference type="SAM" id="MobiDB-lite"/>
    </source>
</evidence>
<protein>
    <recommendedName>
        <fullName evidence="7">RNA polymerase I-specific transcription initiation factor RRN6-like protein</fullName>
    </recommendedName>
</protein>
<sequence>MADQDWNGLPYGHFGQATYNSEDQSWCFEKKPGLPRILEPLETQDIAIKPSERAIAERSSAELPSQRYEREIKEATRNRPEIQPATSLLKPLLQASEAVETAIDRHDPVKGPLVSFGRVFDEQVRRSRQIIAFASGATGSDVKVLQVQMERQGWSDSRAMWLEVPVIAGEEVVWRGGGSPVLQVCFAQPLEIGENLLAVRTGSRTVIFKPILRAFGPGWLKLKLLFHLPACQQHNSAPHADVAFNPWFPRQFAVIDRFEHWSVWEFRSRESSEATCVHSFAASGDDLKAGVLNDGWARLLWVCNPSIVAIATRRNVALYDLTTGPSKLQDLDLGVSDVSAWVLDVASVPSDPARVMILTSTYLHLFTFEEERSEVRAHLEMRIRHFQNPQDITLRLTLHRDEQDMTVILRSALNTTAIAYRFTINSGKTTVLHDPVQLECQFGINGVLGLHIHPIATAENRSGHSGNSLMGRLRADDCRFVSLMALKKDLTISNLIYLDRPYRRQTSQIMAPAWRDKPAGTSTRIKESFVTDEFSMLSDPENDAREPVANYVKQRRGQGRRLVRREWTSNLERVAHSAQRQATHTRSVEDVSDQIRDLLERPMEPNVKPMTTAFEVSNEELTVDDMGRAATQMQQLMAMQDEPPERPLGDVDGFEAGMKLLLRPISENSSPSWAPLQSFGEDLNLTYERIISHWISPLPDAVRGRIRLAKEQLARRLAAEVNLAGHVLRPDAPEGPKDTQPETAPESQSQSWDLPVRGAEASHASHFSDAIASQSALPTPSPTGTPSVTTASSRMSAFTSAEVSRLSKYVSFTKPAPSALARSLNKVLDHWTVGADPAEYDWIAASRRITQRTEEEEAESQLTEKQRARMHRKAERHIRRQRKEAAASQQQHLASSQMPELVVSASQPQFAGAKVENQPAAGPAGNAFSGGIGSSQIRAPGAASQATAGRFGGRPPAKKKRKQGF</sequence>
<dbReference type="GO" id="GO:0042790">
    <property type="term" value="P:nucleolar large rRNA transcription by RNA polymerase I"/>
    <property type="evidence" value="ECO:0007669"/>
    <property type="project" value="TreeGrafter"/>
</dbReference>
<dbReference type="GeneID" id="96005533"/>
<dbReference type="Pfam" id="PF20639">
    <property type="entry name" value="Rrn6_K-rich"/>
    <property type="match status" value="1"/>
</dbReference>
<evidence type="ECO:0000259" key="4">
    <source>
        <dbReference type="Pfam" id="PF20640"/>
    </source>
</evidence>
<dbReference type="SUPFAM" id="SSF50978">
    <property type="entry name" value="WD40 repeat-like"/>
    <property type="match status" value="1"/>
</dbReference>
<dbReference type="InterPro" id="IPR048535">
    <property type="entry name" value="RRN6_beta-prop"/>
</dbReference>
<feature type="region of interest" description="Disordered" evidence="1">
    <location>
        <begin position="726"/>
        <end position="791"/>
    </location>
</feature>
<dbReference type="PANTHER" id="PTHR28221:SF2">
    <property type="entry name" value="RNA POLYMERASE I-SPECIFIC TRANSCRIPTION INITIATION FACTOR RRN6"/>
    <property type="match status" value="1"/>
</dbReference>
<proteinExistence type="predicted"/>
<feature type="region of interest" description="Disordered" evidence="1">
    <location>
        <begin position="871"/>
        <end position="965"/>
    </location>
</feature>
<dbReference type="PANTHER" id="PTHR28221">
    <property type="entry name" value="RNA POLYMERASE I-SPECIFIC TRANSCRIPTION INITIATION FACTOR RRN6"/>
    <property type="match status" value="1"/>
</dbReference>
<dbReference type="InterPro" id="IPR048537">
    <property type="entry name" value="RRN6_HB"/>
</dbReference>
<feature type="compositionally biased region" description="Basic residues" evidence="1">
    <location>
        <begin position="956"/>
        <end position="965"/>
    </location>
</feature>
<accession>A0AB34KT78</accession>
<feature type="compositionally biased region" description="Polar residues" evidence="1">
    <location>
        <begin position="741"/>
        <end position="752"/>
    </location>
</feature>
<dbReference type="InterPro" id="IPR019350">
    <property type="entry name" value="RNA_pol_I-sp_TIF_RRN6-like"/>
</dbReference>
<feature type="compositionally biased region" description="Low complexity" evidence="1">
    <location>
        <begin position="886"/>
        <end position="897"/>
    </location>
</feature>
<dbReference type="Pfam" id="PF20640">
    <property type="entry name" value="Rrn6_HB"/>
    <property type="match status" value="1"/>
</dbReference>
<dbReference type="GO" id="GO:0001179">
    <property type="term" value="F:RNA polymerase I general transcription initiation factor binding"/>
    <property type="evidence" value="ECO:0007669"/>
    <property type="project" value="TreeGrafter"/>
</dbReference>
<dbReference type="InterPro" id="IPR036322">
    <property type="entry name" value="WD40_repeat_dom_sf"/>
</dbReference>
<organism evidence="5 6">
    <name type="scientific">Cladosporium halotolerans</name>
    <dbReference type="NCBI Taxonomy" id="1052096"/>
    <lineage>
        <taxon>Eukaryota</taxon>
        <taxon>Fungi</taxon>
        <taxon>Dikarya</taxon>
        <taxon>Ascomycota</taxon>
        <taxon>Pezizomycotina</taxon>
        <taxon>Dothideomycetes</taxon>
        <taxon>Dothideomycetidae</taxon>
        <taxon>Cladosporiales</taxon>
        <taxon>Cladosporiaceae</taxon>
        <taxon>Cladosporium</taxon>
    </lineage>
</organism>
<feature type="compositionally biased region" description="Basic and acidic residues" evidence="1">
    <location>
        <begin position="728"/>
        <end position="740"/>
    </location>
</feature>
<evidence type="ECO:0000313" key="6">
    <source>
        <dbReference type="Proteomes" id="UP000803884"/>
    </source>
</evidence>
<feature type="domain" description="RRN6 helical bundle" evidence="4">
    <location>
        <begin position="536"/>
        <end position="724"/>
    </location>
</feature>
<comment type="caution">
    <text evidence="5">The sequence shown here is derived from an EMBL/GenBank/DDBJ whole genome shotgun (WGS) entry which is preliminary data.</text>
</comment>
<name>A0AB34KT78_9PEZI</name>
<evidence type="ECO:0000313" key="5">
    <source>
        <dbReference type="EMBL" id="KAL1587032.1"/>
    </source>
</evidence>
<dbReference type="GO" id="GO:0070860">
    <property type="term" value="C:RNA polymerase I core factor complex"/>
    <property type="evidence" value="ECO:0007669"/>
    <property type="project" value="TreeGrafter"/>
</dbReference>
<dbReference type="AlphaFoldDB" id="A0AB34KT78"/>
<dbReference type="Pfam" id="PF10214">
    <property type="entry name" value="Rrn6_beta-prop"/>
    <property type="match status" value="1"/>
</dbReference>
<gene>
    <name evidence="5" type="ORF">WHR41_04089</name>
</gene>
<feature type="compositionally biased region" description="Basic residues" evidence="1">
    <location>
        <begin position="871"/>
        <end position="882"/>
    </location>
</feature>
<feature type="domain" description="RRN6 K-rich C-terminal" evidence="3">
    <location>
        <begin position="826"/>
        <end position="965"/>
    </location>
</feature>
<reference evidence="5 6" key="1">
    <citation type="journal article" date="2020" name="Microbiol. Resour. Announc.">
        <title>Draft Genome Sequence of a Cladosporium Species Isolated from the Mesophotic Ascidian Didemnum maculosum.</title>
        <authorList>
            <person name="Gioti A."/>
            <person name="Siaperas R."/>
            <person name="Nikolaivits E."/>
            <person name="Le Goff G."/>
            <person name="Ouazzani J."/>
            <person name="Kotoulas G."/>
            <person name="Topakas E."/>
        </authorList>
    </citation>
    <scope>NUCLEOTIDE SEQUENCE [LARGE SCALE GENOMIC DNA]</scope>
    <source>
        <strain evidence="5 6">TM138-S3</strain>
    </source>
</reference>
<feature type="compositionally biased region" description="Low complexity" evidence="1">
    <location>
        <begin position="782"/>
        <end position="791"/>
    </location>
</feature>
<evidence type="ECO:0000259" key="2">
    <source>
        <dbReference type="Pfam" id="PF10214"/>
    </source>
</evidence>